<keyword evidence="7 12" id="KW-1133">Transmembrane helix</keyword>
<feature type="transmembrane region" description="Helical" evidence="12">
    <location>
        <begin position="70"/>
        <end position="94"/>
    </location>
</feature>
<dbReference type="EC" id="7.1.1.2" evidence="11"/>
<feature type="transmembrane region" description="Helical" evidence="12">
    <location>
        <begin position="276"/>
        <end position="298"/>
    </location>
</feature>
<feature type="transmembrane region" description="Helical" evidence="12">
    <location>
        <begin position="142"/>
        <end position="162"/>
    </location>
</feature>
<dbReference type="PROSITE" id="PS00668">
    <property type="entry name" value="COMPLEX1_ND1_2"/>
    <property type="match status" value="1"/>
</dbReference>
<evidence type="ECO:0000256" key="10">
    <source>
        <dbReference type="RuleBase" id="RU000471"/>
    </source>
</evidence>
<keyword evidence="8 11" id="KW-0830">Ubiquinone</keyword>
<feature type="transmembrane region" description="Helical" evidence="12">
    <location>
        <begin position="100"/>
        <end position="121"/>
    </location>
</feature>
<evidence type="ECO:0000256" key="12">
    <source>
        <dbReference type="SAM" id="Phobius"/>
    </source>
</evidence>
<proteinExistence type="inferred from homology"/>
<gene>
    <name evidence="13" type="primary">NAD1</name>
</gene>
<dbReference type="GO" id="GO:0005743">
    <property type="term" value="C:mitochondrial inner membrane"/>
    <property type="evidence" value="ECO:0007669"/>
    <property type="project" value="UniProtKB-SubCell"/>
</dbReference>
<feature type="transmembrane region" description="Helical" evidence="12">
    <location>
        <begin position="174"/>
        <end position="196"/>
    </location>
</feature>
<keyword evidence="10" id="KW-0520">NAD</keyword>
<name>A0A7I8F219_9CRUS</name>
<feature type="transmembrane region" description="Helical" evidence="12">
    <location>
        <begin position="242"/>
        <end position="264"/>
    </location>
</feature>
<organism evidence="13">
    <name type="scientific">Argulus japonicus</name>
    <dbReference type="NCBI Taxonomy" id="873553"/>
    <lineage>
        <taxon>Eukaryota</taxon>
        <taxon>Metazoa</taxon>
        <taxon>Ecdysozoa</taxon>
        <taxon>Arthropoda</taxon>
        <taxon>Crustacea</taxon>
        <taxon>Oligostraca</taxon>
        <taxon>Ichthyostraca</taxon>
        <taxon>Branchiura</taxon>
        <taxon>Arguloida</taxon>
        <taxon>Argulidae</taxon>
        <taxon>Argulus</taxon>
    </lineage>
</organism>
<dbReference type="GO" id="GO:0009060">
    <property type="term" value="P:aerobic respiration"/>
    <property type="evidence" value="ECO:0007669"/>
    <property type="project" value="TreeGrafter"/>
</dbReference>
<evidence type="ECO:0000256" key="9">
    <source>
        <dbReference type="ARBA" id="ARBA00023136"/>
    </source>
</evidence>
<dbReference type="GO" id="GO:0008137">
    <property type="term" value="F:NADH dehydrogenase (ubiquinone) activity"/>
    <property type="evidence" value="ECO:0007669"/>
    <property type="project" value="UniProtKB-EC"/>
</dbReference>
<evidence type="ECO:0000256" key="5">
    <source>
        <dbReference type="ARBA" id="ARBA00022448"/>
    </source>
</evidence>
<comment type="function">
    <text evidence="1">Core subunit of the mitochondrial membrane respiratory chain NADH dehydrogenase (Complex I) that is believed to belong to the minimal assembly required for catalysis. Complex I functions in the transfer of electrons from NADH to the respiratory chain. The immediate electron acceptor for the enzyme is believed to be ubiquinone.</text>
</comment>
<dbReference type="PANTHER" id="PTHR11432">
    <property type="entry name" value="NADH DEHYDROGENASE SUBUNIT 1"/>
    <property type="match status" value="1"/>
</dbReference>
<evidence type="ECO:0000256" key="11">
    <source>
        <dbReference type="RuleBase" id="RU000473"/>
    </source>
</evidence>
<keyword evidence="5" id="KW-0813">Transport</keyword>
<evidence type="ECO:0000256" key="4">
    <source>
        <dbReference type="ARBA" id="ARBA00021009"/>
    </source>
</evidence>
<comment type="similarity">
    <text evidence="3 10">Belongs to the complex I subunit 1 family.</text>
</comment>
<keyword evidence="9 12" id="KW-0472">Membrane</keyword>
<keyword evidence="11 13" id="KW-0496">Mitochondrion</keyword>
<evidence type="ECO:0000313" key="13">
    <source>
        <dbReference type="EMBL" id="BCL84751.1"/>
    </source>
</evidence>
<dbReference type="HAMAP" id="MF_01350">
    <property type="entry name" value="NDH1_NuoH"/>
    <property type="match status" value="1"/>
</dbReference>
<dbReference type="Pfam" id="PF00146">
    <property type="entry name" value="NADHdh"/>
    <property type="match status" value="1"/>
</dbReference>
<evidence type="ECO:0000256" key="1">
    <source>
        <dbReference type="ARBA" id="ARBA00003257"/>
    </source>
</evidence>
<evidence type="ECO:0000256" key="8">
    <source>
        <dbReference type="ARBA" id="ARBA00023075"/>
    </source>
</evidence>
<dbReference type="InterPro" id="IPR001694">
    <property type="entry name" value="NADH_UbQ_OxRdtase_su1/FPO"/>
</dbReference>
<dbReference type="PROSITE" id="PS00667">
    <property type="entry name" value="COMPLEX1_ND1_1"/>
    <property type="match status" value="1"/>
</dbReference>
<comment type="catalytic activity">
    <reaction evidence="11">
        <text>a ubiquinone + NADH + 5 H(+)(in) = a ubiquinol + NAD(+) + 4 H(+)(out)</text>
        <dbReference type="Rhea" id="RHEA:29091"/>
        <dbReference type="Rhea" id="RHEA-COMP:9565"/>
        <dbReference type="Rhea" id="RHEA-COMP:9566"/>
        <dbReference type="ChEBI" id="CHEBI:15378"/>
        <dbReference type="ChEBI" id="CHEBI:16389"/>
        <dbReference type="ChEBI" id="CHEBI:17976"/>
        <dbReference type="ChEBI" id="CHEBI:57540"/>
        <dbReference type="ChEBI" id="CHEBI:57945"/>
        <dbReference type="EC" id="7.1.1.2"/>
    </reaction>
</comment>
<sequence>MILFVFQYLICMILGLVGLAFVTLMERKVMSYMQLRKGPNKVGYMGILQPFSDAVKLFCKELVFPYQSNYFMFMVGPMLSIILMMLIWLIYPSWEGYEVYYYSGLFLFCVLGVGVYGLFVSGWSGNSKYSVLGSLRSIAQTISYEVSLIILILNYFILVEGLSIKSFYVWQESMWMGLVFLPLFLIWVVSCVAELNRTPFDFSEGESELVSGFNTEYSSGLFSLIFMAEYGFIFFISILNSFLFMGSGMIYLKSMLFLYLILWMRATFPRFRYDKFMSMAWQVFLPVGLMFIIISLFLKSMF</sequence>
<keyword evidence="6 10" id="KW-0812">Transmembrane</keyword>
<evidence type="ECO:0000256" key="2">
    <source>
        <dbReference type="ARBA" id="ARBA00004225"/>
    </source>
</evidence>
<feature type="transmembrane region" description="Helical" evidence="12">
    <location>
        <begin position="217"/>
        <end position="236"/>
    </location>
</feature>
<evidence type="ECO:0000256" key="6">
    <source>
        <dbReference type="ARBA" id="ARBA00022692"/>
    </source>
</evidence>
<dbReference type="PANTHER" id="PTHR11432:SF3">
    <property type="entry name" value="NADH-UBIQUINONE OXIDOREDUCTASE CHAIN 1"/>
    <property type="match status" value="1"/>
</dbReference>
<dbReference type="GO" id="GO:0003954">
    <property type="term" value="F:NADH dehydrogenase activity"/>
    <property type="evidence" value="ECO:0007669"/>
    <property type="project" value="TreeGrafter"/>
</dbReference>
<protein>
    <recommendedName>
        <fullName evidence="4 11">NADH-ubiquinone oxidoreductase chain 1</fullName>
        <ecNumber evidence="11">7.1.1.2</ecNumber>
    </recommendedName>
</protein>
<reference evidence="13" key="1">
    <citation type="submission" date="2020-10" db="EMBL/GenBank/DDBJ databases">
        <title>Molecular characterization of the Japanese fish louse Argulus japonicus.</title>
        <authorList>
            <person name="Kawato S."/>
            <person name="Nozaki R."/>
            <person name="Hirono I."/>
            <person name="Kondo H."/>
        </authorList>
    </citation>
    <scope>NUCLEOTIDE SEQUENCE</scope>
    <source>
        <strain evidence="13">Shizuoka-2019</strain>
    </source>
</reference>
<dbReference type="EMBL" id="LC588400">
    <property type="protein sequence ID" value="BCL84751.1"/>
    <property type="molecule type" value="Genomic_DNA"/>
</dbReference>
<evidence type="ECO:0000256" key="7">
    <source>
        <dbReference type="ARBA" id="ARBA00022989"/>
    </source>
</evidence>
<dbReference type="InterPro" id="IPR018086">
    <property type="entry name" value="NADH_UbQ_OxRdtase_su1_CS"/>
</dbReference>
<geneLocation type="mitochondrion" evidence="13"/>
<evidence type="ECO:0000256" key="3">
    <source>
        <dbReference type="ARBA" id="ARBA00010535"/>
    </source>
</evidence>
<feature type="transmembrane region" description="Helical" evidence="12">
    <location>
        <begin position="6"/>
        <end position="25"/>
    </location>
</feature>
<accession>A0A7I8F219</accession>
<dbReference type="AlphaFoldDB" id="A0A7I8F219"/>
<comment type="subcellular location">
    <subcellularLocation>
        <location evidence="10">Mitochondrion inner membrane</location>
        <topology evidence="10">Multi-pass membrane protein</topology>
    </subcellularLocation>
    <subcellularLocation>
        <location evidence="2">Mitochondrion membrane</location>
        <topology evidence="2">Multi-pass membrane protein</topology>
    </subcellularLocation>
</comment>